<evidence type="ECO:0000313" key="1">
    <source>
        <dbReference type="EMBL" id="MED6178498.1"/>
    </source>
</evidence>
<feature type="non-terminal residue" evidence="1">
    <location>
        <position position="124"/>
    </location>
</feature>
<dbReference type="EMBL" id="JASCZI010155955">
    <property type="protein sequence ID" value="MED6178498.1"/>
    <property type="molecule type" value="Genomic_DNA"/>
</dbReference>
<proteinExistence type="predicted"/>
<evidence type="ECO:0000313" key="2">
    <source>
        <dbReference type="Proteomes" id="UP001341840"/>
    </source>
</evidence>
<reference evidence="1 2" key="1">
    <citation type="journal article" date="2023" name="Plants (Basel)">
        <title>Bridging the Gap: Combining Genomics and Transcriptomics Approaches to Understand Stylosanthes scabra, an Orphan Legume from the Brazilian Caatinga.</title>
        <authorList>
            <person name="Ferreira-Neto J.R.C."/>
            <person name="da Silva M.D."/>
            <person name="Binneck E."/>
            <person name="de Melo N.F."/>
            <person name="da Silva R.H."/>
            <person name="de Melo A.L.T.M."/>
            <person name="Pandolfi V."/>
            <person name="Bustamante F.O."/>
            <person name="Brasileiro-Vidal A.C."/>
            <person name="Benko-Iseppon A.M."/>
        </authorList>
    </citation>
    <scope>NUCLEOTIDE SEQUENCE [LARGE SCALE GENOMIC DNA]</scope>
    <source>
        <tissue evidence="1">Leaves</tissue>
    </source>
</reference>
<gene>
    <name evidence="1" type="ORF">PIB30_108171</name>
</gene>
<dbReference type="Proteomes" id="UP001341840">
    <property type="component" value="Unassembled WGS sequence"/>
</dbReference>
<keyword evidence="2" id="KW-1185">Reference proteome</keyword>
<sequence length="124" mass="13777">MLPPRHPRCSLHHLRPHSSSLRHRLFVFLFFVAISSLFLPPSTVASSRAAASSASTFDSDEASIATARQSTTPICATPIYSNSTRAASCSSFLRDPDRRRCFFVHPCPVSSSDDLGRRHFFVRP</sequence>
<name>A0ABU6W0P0_9FABA</name>
<accession>A0ABU6W0P0</accession>
<comment type="caution">
    <text evidence="1">The sequence shown here is derived from an EMBL/GenBank/DDBJ whole genome shotgun (WGS) entry which is preliminary data.</text>
</comment>
<protein>
    <submittedName>
        <fullName evidence="1">Uncharacterized protein</fullName>
    </submittedName>
</protein>
<organism evidence="1 2">
    <name type="scientific">Stylosanthes scabra</name>
    <dbReference type="NCBI Taxonomy" id="79078"/>
    <lineage>
        <taxon>Eukaryota</taxon>
        <taxon>Viridiplantae</taxon>
        <taxon>Streptophyta</taxon>
        <taxon>Embryophyta</taxon>
        <taxon>Tracheophyta</taxon>
        <taxon>Spermatophyta</taxon>
        <taxon>Magnoliopsida</taxon>
        <taxon>eudicotyledons</taxon>
        <taxon>Gunneridae</taxon>
        <taxon>Pentapetalae</taxon>
        <taxon>rosids</taxon>
        <taxon>fabids</taxon>
        <taxon>Fabales</taxon>
        <taxon>Fabaceae</taxon>
        <taxon>Papilionoideae</taxon>
        <taxon>50 kb inversion clade</taxon>
        <taxon>dalbergioids sensu lato</taxon>
        <taxon>Dalbergieae</taxon>
        <taxon>Pterocarpus clade</taxon>
        <taxon>Stylosanthes</taxon>
    </lineage>
</organism>